<reference evidence="4 5" key="1">
    <citation type="journal article" date="2010" name="Stand. Genomic Sci.">
        <title>Complete genome sequence of Desulfarculus baarsii type strain (2st14).</title>
        <authorList>
            <person name="Sun H."/>
            <person name="Spring S."/>
            <person name="Lapidus A."/>
            <person name="Davenport K."/>
            <person name="Del Rio T.G."/>
            <person name="Tice H."/>
            <person name="Nolan M."/>
            <person name="Copeland A."/>
            <person name="Cheng J.F."/>
            <person name="Lucas S."/>
            <person name="Tapia R."/>
            <person name="Goodwin L."/>
            <person name="Pitluck S."/>
            <person name="Ivanova N."/>
            <person name="Pagani I."/>
            <person name="Mavromatis K."/>
            <person name="Ovchinnikova G."/>
            <person name="Pati A."/>
            <person name="Chen A."/>
            <person name="Palaniappan K."/>
            <person name="Hauser L."/>
            <person name="Chang Y.J."/>
            <person name="Jeffries C.D."/>
            <person name="Detter J.C."/>
            <person name="Han C."/>
            <person name="Rohde M."/>
            <person name="Brambilla E."/>
            <person name="Goker M."/>
            <person name="Woyke T."/>
            <person name="Bristow J."/>
            <person name="Eisen J.A."/>
            <person name="Markowitz V."/>
            <person name="Hugenholtz P."/>
            <person name="Kyrpides N.C."/>
            <person name="Klenk H.P."/>
            <person name="Land M."/>
        </authorList>
    </citation>
    <scope>NUCLEOTIDE SEQUENCE [LARGE SCALE GENOMIC DNA]</scope>
    <source>
        <strain evidence="5">ATCC 33931 / DSM 2075 / LMG 7858 / VKM B-1802 / 2st14</strain>
    </source>
</reference>
<dbReference type="PANTHER" id="PTHR21432">
    <property type="entry name" value="ACETYL-COA HYDROLASE-RELATED"/>
    <property type="match status" value="1"/>
</dbReference>
<dbReference type="Gene3D" id="3.30.750.70">
    <property type="entry name" value="4-hydroxybutyrate coenzyme like domains"/>
    <property type="match status" value="1"/>
</dbReference>
<evidence type="ECO:0000259" key="3">
    <source>
        <dbReference type="PROSITE" id="PS51186"/>
    </source>
</evidence>
<dbReference type="InterPro" id="IPR000182">
    <property type="entry name" value="GNAT_dom"/>
</dbReference>
<organism evidence="4 5">
    <name type="scientific">Desulfarculus baarsii (strain ATCC 33931 / DSM 2075 / LMG 7858 / VKM B-1802 / 2st14)</name>
    <dbReference type="NCBI Taxonomy" id="644282"/>
    <lineage>
        <taxon>Bacteria</taxon>
        <taxon>Pseudomonadati</taxon>
        <taxon>Thermodesulfobacteriota</taxon>
        <taxon>Desulfarculia</taxon>
        <taxon>Desulfarculales</taxon>
        <taxon>Desulfarculaceae</taxon>
        <taxon>Desulfarculus</taxon>
    </lineage>
</organism>
<feature type="domain" description="N-acetyltransferase" evidence="3">
    <location>
        <begin position="464"/>
        <end position="619"/>
    </location>
</feature>
<evidence type="ECO:0000256" key="1">
    <source>
        <dbReference type="ARBA" id="ARBA00009632"/>
    </source>
</evidence>
<comment type="similarity">
    <text evidence="1">Belongs to the acetyl-CoA hydrolase/transferase family.</text>
</comment>
<dbReference type="GO" id="GO:0008775">
    <property type="term" value="F:acetate CoA-transferase activity"/>
    <property type="evidence" value="ECO:0007669"/>
    <property type="project" value="InterPro"/>
</dbReference>
<dbReference type="InterPro" id="IPR046433">
    <property type="entry name" value="ActCoA_hydro"/>
</dbReference>
<dbReference type="CDD" id="cd04301">
    <property type="entry name" value="NAT_SF"/>
    <property type="match status" value="1"/>
</dbReference>
<dbReference type="Pfam" id="PF13336">
    <property type="entry name" value="AcetylCoA_hyd_C"/>
    <property type="match status" value="1"/>
</dbReference>
<gene>
    <name evidence="4" type="ordered locus">Deba_0084</name>
</gene>
<accession>E1QDE4</accession>
<protein>
    <submittedName>
        <fullName evidence="4">GCN5-related N-acetyltransferase</fullName>
    </submittedName>
</protein>
<dbReference type="InterPro" id="IPR016181">
    <property type="entry name" value="Acyl_CoA_acyltransferase"/>
</dbReference>
<dbReference type="AlphaFoldDB" id="E1QDE4"/>
<keyword evidence="5" id="KW-1185">Reference proteome</keyword>
<dbReference type="KEGG" id="dbr:Deba_0084"/>
<dbReference type="SUPFAM" id="SSF100950">
    <property type="entry name" value="NagB/RpiA/CoA transferase-like"/>
    <property type="match status" value="2"/>
</dbReference>
<dbReference type="Proteomes" id="UP000009047">
    <property type="component" value="Chromosome"/>
</dbReference>
<dbReference type="HOGENOM" id="CLU_030703_1_0_7"/>
<dbReference type="PANTHER" id="PTHR21432:SF20">
    <property type="entry name" value="ACETYL-COA HYDROLASE"/>
    <property type="match status" value="1"/>
</dbReference>
<dbReference type="InterPro" id="IPR003702">
    <property type="entry name" value="ActCoA_hydro_N"/>
</dbReference>
<dbReference type="Gene3D" id="3.40.1080.10">
    <property type="entry name" value="Glutaconate Coenzyme A-transferase"/>
    <property type="match status" value="1"/>
</dbReference>
<dbReference type="InterPro" id="IPR026888">
    <property type="entry name" value="AcetylCoA_hyd_C"/>
</dbReference>
<dbReference type="eggNOG" id="COG0427">
    <property type="taxonomic scope" value="Bacteria"/>
</dbReference>
<dbReference type="InterPro" id="IPR037171">
    <property type="entry name" value="NagB/RpiA_transferase-like"/>
</dbReference>
<proteinExistence type="inferred from homology"/>
<evidence type="ECO:0000256" key="2">
    <source>
        <dbReference type="ARBA" id="ARBA00022679"/>
    </source>
</evidence>
<dbReference type="SUPFAM" id="SSF55729">
    <property type="entry name" value="Acyl-CoA N-acyltransferases (Nat)"/>
    <property type="match status" value="1"/>
</dbReference>
<dbReference type="GO" id="GO:0016747">
    <property type="term" value="F:acyltransferase activity, transferring groups other than amino-acyl groups"/>
    <property type="evidence" value="ECO:0007669"/>
    <property type="project" value="InterPro"/>
</dbReference>
<dbReference type="OrthoDB" id="9801795at2"/>
<dbReference type="STRING" id="644282.Deba_0084"/>
<evidence type="ECO:0000313" key="5">
    <source>
        <dbReference type="Proteomes" id="UP000009047"/>
    </source>
</evidence>
<dbReference type="Pfam" id="PF02550">
    <property type="entry name" value="AcetylCoA_hydro"/>
    <property type="match status" value="1"/>
</dbReference>
<dbReference type="Gene3D" id="3.40.1080.20">
    <property type="entry name" value="Acetyl-CoA hydrolase/transferase C-terminal domain"/>
    <property type="match status" value="1"/>
</dbReference>
<keyword evidence="2" id="KW-0808">Transferase</keyword>
<dbReference type="eggNOG" id="COG1670">
    <property type="taxonomic scope" value="Bacteria"/>
</dbReference>
<sequence length="625" mass="69669">MLLRRQKDDWRSKTTPPAEALKRLEPGMSVFLSTGVAEPRTFVNTLLQSDASNVQDLELVQLVSFGDAVTPNRLSAHKFRLRTFFSGWVASEPIANGQVDLIPSRFAKIPQLLRAGRIRIDAAVVQITPPNEAGYCSMGMAVDVARMAMERASVVIGEINDRVPMTYGDTFVPLSDFDILIESNQEPIYFNRWPTDAVFDQVAENVSSVIEDGSCIGFTMGPLYESLAKHLARKKNLGVHSPFFTDPLMDLVKSGAVTNRFKQAFKGRCLTSYALGTKELMAWLDRNPLVDFQGVDKVFDPVEIGKNRNFVAVFAGRKVDLSGRIALHVGKGNVAAEMGEANDFINGAELSPGGRTIFAMPSRNLKGEPNVLLSVDGLPNLFNMRESVDMVVTEYGCANLLGRSVRERAQAMIDIAHPDDRPSLVERAKAANIIYKDQIFLAESAHLYPVEFNETHTFKDNLVVRFRAIRPSDEEEMRRLFYRFSDQAVYYRYFSPIKSMPHAKMQEYVNVDYRKTVSIVALVGPAGQGHIIGEARYVRHPDKPYADVAFVVDEQYQGRGLASYMFKLLLSAARKRGLKGFTADVLANNTGMMKVFERSGLAVKARLEGGVYELTMPFEERGVTA</sequence>
<dbReference type="InterPro" id="IPR038460">
    <property type="entry name" value="AcetylCoA_hyd_C_sf"/>
</dbReference>
<name>E1QDE4_DESB2</name>
<dbReference type="PROSITE" id="PS51186">
    <property type="entry name" value="GNAT"/>
    <property type="match status" value="1"/>
</dbReference>
<dbReference type="Gene3D" id="3.40.630.30">
    <property type="match status" value="1"/>
</dbReference>
<dbReference type="GO" id="GO:0006083">
    <property type="term" value="P:acetate metabolic process"/>
    <property type="evidence" value="ECO:0007669"/>
    <property type="project" value="InterPro"/>
</dbReference>
<evidence type="ECO:0000313" key="4">
    <source>
        <dbReference type="EMBL" id="ADK83463.1"/>
    </source>
</evidence>
<dbReference type="RefSeq" id="WP_013256919.1">
    <property type="nucleotide sequence ID" value="NC_014365.1"/>
</dbReference>
<dbReference type="EMBL" id="CP002085">
    <property type="protein sequence ID" value="ADK83463.1"/>
    <property type="molecule type" value="Genomic_DNA"/>
</dbReference>
<dbReference type="Pfam" id="PF13302">
    <property type="entry name" value="Acetyltransf_3"/>
    <property type="match status" value="1"/>
</dbReference>